<comment type="caution">
    <text evidence="3">The sequence shown here is derived from an EMBL/GenBank/DDBJ whole genome shotgun (WGS) entry which is preliminary data.</text>
</comment>
<dbReference type="SUPFAM" id="SSF51735">
    <property type="entry name" value="NAD(P)-binding Rossmann-fold domains"/>
    <property type="match status" value="1"/>
</dbReference>
<keyword evidence="2" id="KW-0560">Oxidoreductase</keyword>
<dbReference type="PANTHER" id="PTHR43008:SF7">
    <property type="entry name" value="SHORT CHAIN DEHYDROGENASE_REDUCTASE (AFU_ORTHOLOGUE AFUA_2G00830)"/>
    <property type="match status" value="1"/>
</dbReference>
<evidence type="ECO:0000313" key="3">
    <source>
        <dbReference type="EMBL" id="MCP2160563.1"/>
    </source>
</evidence>
<dbReference type="CDD" id="cd05233">
    <property type="entry name" value="SDR_c"/>
    <property type="match status" value="1"/>
</dbReference>
<dbReference type="Gene3D" id="3.40.50.720">
    <property type="entry name" value="NAD(P)-binding Rossmann-like Domain"/>
    <property type="match status" value="1"/>
</dbReference>
<dbReference type="RefSeq" id="WP_253654147.1">
    <property type="nucleotide sequence ID" value="NZ_BAAAOE010000003.1"/>
</dbReference>
<sequence length="292" mass="31041">MTRSPFPTIPPLDLHDAVVLVTGAAGGIGRAVARELHRRGARLVLLDLDLAAVRDAARDIPSDRVICLAADVTRREDLDAAVAAALDAWGRLDVAFANAGISSGNTADTVASVADGVFERVIAVNLQGVWNTVRATLPAVLEAQGHVLITSSTYAYVNGMVNAPYAATKAAVEQIGRALRVEVRGHGATAGVLYPGWVRTPIADVAFGKDPLATALVDKAFPGPLKRPIDPSRVGTAVADGIEQRRARIQVPRRWIPVSALRGIVNPASDAVLRSDRRLLDLVREVESRRRS</sequence>
<dbReference type="Proteomes" id="UP001205740">
    <property type="component" value="Unassembled WGS sequence"/>
</dbReference>
<dbReference type="Pfam" id="PF00106">
    <property type="entry name" value="adh_short"/>
    <property type="match status" value="1"/>
</dbReference>
<keyword evidence="4" id="KW-1185">Reference proteome</keyword>
<organism evidence="3 4">
    <name type="scientific">Williamsia serinedens</name>
    <dbReference type="NCBI Taxonomy" id="391736"/>
    <lineage>
        <taxon>Bacteria</taxon>
        <taxon>Bacillati</taxon>
        <taxon>Actinomycetota</taxon>
        <taxon>Actinomycetes</taxon>
        <taxon>Mycobacteriales</taxon>
        <taxon>Nocardiaceae</taxon>
        <taxon>Williamsia</taxon>
    </lineage>
</organism>
<dbReference type="PANTHER" id="PTHR43008">
    <property type="entry name" value="BENZIL REDUCTASE"/>
    <property type="match status" value="1"/>
</dbReference>
<comment type="similarity">
    <text evidence="1">Belongs to the short-chain dehydrogenases/reductases (SDR) family.</text>
</comment>
<dbReference type="PROSITE" id="PS00061">
    <property type="entry name" value="ADH_SHORT"/>
    <property type="match status" value="1"/>
</dbReference>
<proteinExistence type="inferred from homology"/>
<dbReference type="InterPro" id="IPR020904">
    <property type="entry name" value="Sc_DH/Rdtase_CS"/>
</dbReference>
<name>A0ABT1H1U5_9NOCA</name>
<evidence type="ECO:0000313" key="4">
    <source>
        <dbReference type="Proteomes" id="UP001205740"/>
    </source>
</evidence>
<dbReference type="InterPro" id="IPR002347">
    <property type="entry name" value="SDR_fam"/>
</dbReference>
<evidence type="ECO:0000256" key="1">
    <source>
        <dbReference type="ARBA" id="ARBA00006484"/>
    </source>
</evidence>
<dbReference type="PRINTS" id="PR00081">
    <property type="entry name" value="GDHRDH"/>
</dbReference>
<dbReference type="EMBL" id="JAMTCG010000003">
    <property type="protein sequence ID" value="MCP2160563.1"/>
    <property type="molecule type" value="Genomic_DNA"/>
</dbReference>
<accession>A0ABT1H1U5</accession>
<evidence type="ECO:0000256" key="2">
    <source>
        <dbReference type="ARBA" id="ARBA00023002"/>
    </source>
</evidence>
<protein>
    <submittedName>
        <fullName evidence="3">NADP-dependent 3-hydroxy acid dehydrogenase YdfG</fullName>
    </submittedName>
</protein>
<dbReference type="InterPro" id="IPR036291">
    <property type="entry name" value="NAD(P)-bd_dom_sf"/>
</dbReference>
<gene>
    <name evidence="3" type="ORF">LX12_001750</name>
</gene>
<reference evidence="3 4" key="1">
    <citation type="submission" date="2022-06" db="EMBL/GenBank/DDBJ databases">
        <title>Genomic Encyclopedia of Archaeal and Bacterial Type Strains, Phase II (KMG-II): from individual species to whole genera.</title>
        <authorList>
            <person name="Goeker M."/>
        </authorList>
    </citation>
    <scope>NUCLEOTIDE SEQUENCE [LARGE SCALE GENOMIC DNA]</scope>
    <source>
        <strain evidence="3 4">DSM 45037</strain>
    </source>
</reference>